<dbReference type="Pfam" id="PF00698">
    <property type="entry name" value="Acyl_transf_1"/>
    <property type="match status" value="1"/>
</dbReference>
<dbReference type="InterPro" id="IPR001227">
    <property type="entry name" value="Ac_transferase_dom_sf"/>
</dbReference>
<evidence type="ECO:0000256" key="5">
    <source>
        <dbReference type="ARBA" id="ARBA00022679"/>
    </source>
</evidence>
<dbReference type="InterPro" id="IPR052760">
    <property type="entry name" value="Mitochondrial_malonyltrans"/>
</dbReference>
<protein>
    <recommendedName>
        <fullName evidence="3">[acyl-carrier-protein] S-malonyltransferase</fullName>
        <ecNumber evidence="3">2.3.1.39</ecNumber>
    </recommendedName>
    <alternativeName>
        <fullName evidence="12">[Acyl-carrier-protein] malonyltransferase</fullName>
    </alternativeName>
</protein>
<dbReference type="InterPro" id="IPR016036">
    <property type="entry name" value="Malonyl_transacylase_ACP-bd"/>
</dbReference>
<feature type="region of interest" description="Disordered" evidence="13">
    <location>
        <begin position="53"/>
        <end position="89"/>
    </location>
</feature>
<comment type="pathway">
    <text evidence="2">Lipid metabolism; fatty acid biosynthesis.</text>
</comment>
<keyword evidence="4" id="KW-0444">Lipid biosynthesis</keyword>
<evidence type="ECO:0000256" key="3">
    <source>
        <dbReference type="ARBA" id="ARBA00013258"/>
    </source>
</evidence>
<evidence type="ECO:0000256" key="4">
    <source>
        <dbReference type="ARBA" id="ARBA00022516"/>
    </source>
</evidence>
<dbReference type="InterPro" id="IPR014043">
    <property type="entry name" value="Acyl_transferase_dom"/>
</dbReference>
<dbReference type="InterPro" id="IPR016035">
    <property type="entry name" value="Acyl_Trfase/lysoPLipase"/>
</dbReference>
<evidence type="ECO:0000259" key="14">
    <source>
        <dbReference type="SMART" id="SM00827"/>
    </source>
</evidence>
<dbReference type="GO" id="GO:0005739">
    <property type="term" value="C:mitochondrion"/>
    <property type="evidence" value="ECO:0007669"/>
    <property type="project" value="UniProtKB-SubCell"/>
</dbReference>
<dbReference type="SUPFAM" id="SSF52151">
    <property type="entry name" value="FabD/lysophospholipase-like"/>
    <property type="match status" value="1"/>
</dbReference>
<dbReference type="SMART" id="SM00827">
    <property type="entry name" value="PKS_AT"/>
    <property type="match status" value="1"/>
</dbReference>
<evidence type="ECO:0000256" key="13">
    <source>
        <dbReference type="SAM" id="MobiDB-lite"/>
    </source>
</evidence>
<sequence>MYKVPTQIVQRLCRTTAKRQTTFTQCGCTRLGTISLLQSNVQDYRTANNCSFSSTARTHADPSKSNATNAQGLNESSPDASAEELLRGSQVHDIDPEFPSDVTEKWGKYKNYNDWARSQTRHAFRPRIDPKHMSIIIFPGQGAQFVGMASKLLDYPNVGEMFKVASEVLQYDLLDVCLNGPKEKLDKTIYCQPAILVTSLAAVEKLKDEKPWAIENCSSTAGFSSGEFASLVFSGALSFEDAVRVLKTRAQAMQEASEATSSGMMVVFLHPSAKLNFACHTARQYCIKRLGMEKAVCAIANYLYPECKVIAGNTEALEFIEKNAKDFGISRVKWLPVSGAFHTPLMQSAKKPLEEALKHVDIRHPIISVHSNVTSHRYNKPATIAKLLVEQVTSPVKWEQTLHVLYARPQGENFPSTYEMGPGTQLGSLLRKTNEKAHAHYSNITV</sequence>
<keyword evidence="9" id="KW-0496">Mitochondrion</keyword>
<dbReference type="GO" id="GO:0006633">
    <property type="term" value="P:fatty acid biosynthetic process"/>
    <property type="evidence" value="ECO:0007669"/>
    <property type="project" value="UniProtKB-KW"/>
</dbReference>
<comment type="subcellular location">
    <subcellularLocation>
        <location evidence="1">Mitochondrion</location>
    </subcellularLocation>
</comment>
<dbReference type="AlphaFoldDB" id="A0AAD9NSN7"/>
<keyword evidence="16" id="KW-1185">Reference proteome</keyword>
<reference evidence="15" key="1">
    <citation type="journal article" date="2023" name="Mol. Biol. Evol.">
        <title>Third-Generation Sequencing Reveals the Adaptive Role of the Epigenome in Three Deep-Sea Polychaetes.</title>
        <authorList>
            <person name="Perez M."/>
            <person name="Aroh O."/>
            <person name="Sun Y."/>
            <person name="Lan Y."/>
            <person name="Juniper S.K."/>
            <person name="Young C.R."/>
            <person name="Angers B."/>
            <person name="Qian P.Y."/>
        </authorList>
    </citation>
    <scope>NUCLEOTIDE SEQUENCE</scope>
    <source>
        <strain evidence="15">R07B-5</strain>
    </source>
</reference>
<evidence type="ECO:0000313" key="16">
    <source>
        <dbReference type="Proteomes" id="UP001209878"/>
    </source>
</evidence>
<evidence type="ECO:0000313" key="15">
    <source>
        <dbReference type="EMBL" id="KAK2181327.1"/>
    </source>
</evidence>
<dbReference type="Gene3D" id="3.30.70.250">
    <property type="entry name" value="Malonyl-CoA ACP transacylase, ACP-binding"/>
    <property type="match status" value="1"/>
</dbReference>
<evidence type="ECO:0000256" key="10">
    <source>
        <dbReference type="ARBA" id="ARBA00023160"/>
    </source>
</evidence>
<feature type="compositionally biased region" description="Polar residues" evidence="13">
    <location>
        <begin position="53"/>
        <end position="79"/>
    </location>
</feature>
<evidence type="ECO:0000256" key="6">
    <source>
        <dbReference type="ARBA" id="ARBA00022832"/>
    </source>
</evidence>
<keyword evidence="7" id="KW-0809">Transit peptide</keyword>
<dbReference type="PANTHER" id="PTHR47170">
    <property type="entry name" value="MALONYL-COA ACP TRANSACYLASE, ACP-BINDING"/>
    <property type="match status" value="1"/>
</dbReference>
<gene>
    <name evidence="15" type="ORF">NP493_403g03017</name>
</gene>
<dbReference type="Proteomes" id="UP001209878">
    <property type="component" value="Unassembled WGS sequence"/>
</dbReference>
<organism evidence="15 16">
    <name type="scientific">Ridgeia piscesae</name>
    <name type="common">Tubeworm</name>
    <dbReference type="NCBI Taxonomy" id="27915"/>
    <lineage>
        <taxon>Eukaryota</taxon>
        <taxon>Metazoa</taxon>
        <taxon>Spiralia</taxon>
        <taxon>Lophotrochozoa</taxon>
        <taxon>Annelida</taxon>
        <taxon>Polychaeta</taxon>
        <taxon>Sedentaria</taxon>
        <taxon>Canalipalpata</taxon>
        <taxon>Sabellida</taxon>
        <taxon>Siboglinidae</taxon>
        <taxon>Ridgeia</taxon>
    </lineage>
</organism>
<feature type="domain" description="Malonyl-CoA:ACP transacylase (MAT)" evidence="14">
    <location>
        <begin position="137"/>
        <end position="442"/>
    </location>
</feature>
<evidence type="ECO:0000256" key="11">
    <source>
        <dbReference type="ARBA" id="ARBA00061523"/>
    </source>
</evidence>
<keyword evidence="10" id="KW-0275">Fatty acid biosynthesis</keyword>
<dbReference type="PANTHER" id="PTHR47170:SF2">
    <property type="entry name" value="MALONYL-COA:ACP TRANSACYLASE (MAT) DOMAIN-CONTAINING PROTEIN"/>
    <property type="match status" value="1"/>
</dbReference>
<dbReference type="EC" id="2.3.1.39" evidence="3"/>
<evidence type="ECO:0000256" key="9">
    <source>
        <dbReference type="ARBA" id="ARBA00023128"/>
    </source>
</evidence>
<keyword evidence="5" id="KW-0808">Transferase</keyword>
<evidence type="ECO:0000256" key="8">
    <source>
        <dbReference type="ARBA" id="ARBA00023098"/>
    </source>
</evidence>
<keyword evidence="8" id="KW-0443">Lipid metabolism</keyword>
<dbReference type="GO" id="GO:0004314">
    <property type="term" value="F:[acyl-carrier-protein] S-malonyltransferase activity"/>
    <property type="evidence" value="ECO:0007669"/>
    <property type="project" value="UniProtKB-EC"/>
</dbReference>
<dbReference type="FunFam" id="3.30.70.250:FF:000005">
    <property type="entry name" value="Malonyl-CoA-acyl carrier protein transacylase, mitochondrial"/>
    <property type="match status" value="1"/>
</dbReference>
<comment type="caution">
    <text evidence="15">The sequence shown here is derived from an EMBL/GenBank/DDBJ whole genome shotgun (WGS) entry which is preliminary data.</text>
</comment>
<proteinExistence type="inferred from homology"/>
<accession>A0AAD9NSN7</accession>
<name>A0AAD9NSN7_RIDPI</name>
<comment type="similarity">
    <text evidence="11">Belongs to the type II malonyltransferase family.</text>
</comment>
<keyword evidence="6" id="KW-0276">Fatty acid metabolism</keyword>
<evidence type="ECO:0000256" key="7">
    <source>
        <dbReference type="ARBA" id="ARBA00022946"/>
    </source>
</evidence>
<dbReference type="EMBL" id="JAODUO010000402">
    <property type="protein sequence ID" value="KAK2181327.1"/>
    <property type="molecule type" value="Genomic_DNA"/>
</dbReference>
<evidence type="ECO:0000256" key="2">
    <source>
        <dbReference type="ARBA" id="ARBA00005194"/>
    </source>
</evidence>
<evidence type="ECO:0000256" key="1">
    <source>
        <dbReference type="ARBA" id="ARBA00004173"/>
    </source>
</evidence>
<dbReference type="SUPFAM" id="SSF55048">
    <property type="entry name" value="Probable ACP-binding domain of malonyl-CoA ACP transacylase"/>
    <property type="match status" value="1"/>
</dbReference>
<dbReference type="Gene3D" id="3.40.366.10">
    <property type="entry name" value="Malonyl-Coenzyme A Acyl Carrier Protein, domain 2"/>
    <property type="match status" value="1"/>
</dbReference>
<evidence type="ECO:0000256" key="12">
    <source>
        <dbReference type="ARBA" id="ARBA00077751"/>
    </source>
</evidence>